<evidence type="ECO:0000313" key="6">
    <source>
        <dbReference type="Proteomes" id="UP001296706"/>
    </source>
</evidence>
<proteinExistence type="predicted"/>
<dbReference type="InterPro" id="IPR018060">
    <property type="entry name" value="HTH_AraC"/>
</dbReference>
<feature type="domain" description="HTH araC/xylS-type" evidence="4">
    <location>
        <begin position="218"/>
        <end position="316"/>
    </location>
</feature>
<dbReference type="RefSeq" id="WP_169399444.1">
    <property type="nucleotide sequence ID" value="NZ_BAAAJH010000030.1"/>
</dbReference>
<keyword evidence="2" id="KW-0238">DNA-binding</keyword>
<dbReference type="SUPFAM" id="SSF46689">
    <property type="entry name" value="Homeodomain-like"/>
    <property type="match status" value="1"/>
</dbReference>
<accession>A0ABX1RLY3</accession>
<dbReference type="InterPro" id="IPR009057">
    <property type="entry name" value="Homeodomain-like_sf"/>
</dbReference>
<keyword evidence="3" id="KW-0804">Transcription</keyword>
<keyword evidence="6" id="KW-1185">Reference proteome</keyword>
<dbReference type="PANTHER" id="PTHR46796:SF6">
    <property type="entry name" value="ARAC SUBFAMILY"/>
    <property type="match status" value="1"/>
</dbReference>
<dbReference type="Proteomes" id="UP001296706">
    <property type="component" value="Unassembled WGS sequence"/>
</dbReference>
<evidence type="ECO:0000256" key="2">
    <source>
        <dbReference type="ARBA" id="ARBA00023125"/>
    </source>
</evidence>
<dbReference type="PANTHER" id="PTHR46796">
    <property type="entry name" value="HTH-TYPE TRANSCRIPTIONAL ACTIVATOR RHAS-RELATED"/>
    <property type="match status" value="1"/>
</dbReference>
<dbReference type="EMBL" id="JAAXKY010000146">
    <property type="protein sequence ID" value="NMH81406.1"/>
    <property type="molecule type" value="Genomic_DNA"/>
</dbReference>
<dbReference type="Gene3D" id="1.10.10.60">
    <property type="entry name" value="Homeodomain-like"/>
    <property type="match status" value="1"/>
</dbReference>
<keyword evidence="1" id="KW-0805">Transcription regulation</keyword>
<reference evidence="5 6" key="1">
    <citation type="submission" date="2020-04" db="EMBL/GenBank/DDBJ databases">
        <authorList>
            <person name="Klaysubun C."/>
            <person name="Duangmal K."/>
            <person name="Lipun K."/>
        </authorList>
    </citation>
    <scope>NUCLEOTIDE SEQUENCE [LARGE SCALE GENOMIC DNA]</scope>
    <source>
        <strain evidence="5 6">JCM 11839</strain>
    </source>
</reference>
<sequence length="319" mass="34582">MSRSTGPGDRRWASTGCPPGSRFDAWRDVLGATHLPFAVDLSEPPVEAFSAEVREHHLGDLTLVDTRASPHRGVRSRRQVAVSACDVVGLQYVVSGRELVDLGHESAVIGPGDLLLWHGDAPVGYEVIEPLHKRTLILPRAVAAAALPGFGGRFLAFPSRTAPVPTALVGLLALLSTELTGMDDGARAASAALTVQLVRLLDPGRGELARHSRRDLRERVLQYVDDNLGDPALSPATIAAAHAVSVRNLYSAFNGIGTTPAAHIRHQRLARCRAELADTSGSVGDIAFRWGFRNRAHFSRLFRDRYAMPPSEVRRRRGR</sequence>
<dbReference type="PROSITE" id="PS01124">
    <property type="entry name" value="HTH_ARAC_FAMILY_2"/>
    <property type="match status" value="1"/>
</dbReference>
<comment type="caution">
    <text evidence="5">The sequence shown here is derived from an EMBL/GenBank/DDBJ whole genome shotgun (WGS) entry which is preliminary data.</text>
</comment>
<evidence type="ECO:0000256" key="3">
    <source>
        <dbReference type="ARBA" id="ARBA00023163"/>
    </source>
</evidence>
<dbReference type="SMART" id="SM00342">
    <property type="entry name" value="HTH_ARAC"/>
    <property type="match status" value="1"/>
</dbReference>
<evidence type="ECO:0000313" key="5">
    <source>
        <dbReference type="EMBL" id="NMH81406.1"/>
    </source>
</evidence>
<dbReference type="InterPro" id="IPR050204">
    <property type="entry name" value="AraC_XylS_family_regulators"/>
</dbReference>
<organism evidence="5 6">
    <name type="scientific">Pseudonocardia xinjiangensis</name>
    <dbReference type="NCBI Taxonomy" id="75289"/>
    <lineage>
        <taxon>Bacteria</taxon>
        <taxon>Bacillati</taxon>
        <taxon>Actinomycetota</taxon>
        <taxon>Actinomycetes</taxon>
        <taxon>Pseudonocardiales</taxon>
        <taxon>Pseudonocardiaceae</taxon>
        <taxon>Pseudonocardia</taxon>
    </lineage>
</organism>
<evidence type="ECO:0000256" key="1">
    <source>
        <dbReference type="ARBA" id="ARBA00023015"/>
    </source>
</evidence>
<protein>
    <submittedName>
        <fullName evidence="5">Helix-turn-helix domain-containing protein</fullName>
    </submittedName>
</protein>
<name>A0ABX1RLY3_9PSEU</name>
<gene>
    <name evidence="5" type="ORF">HF577_30485</name>
</gene>
<dbReference type="Pfam" id="PF14525">
    <property type="entry name" value="AraC_binding_2"/>
    <property type="match status" value="1"/>
</dbReference>
<evidence type="ECO:0000259" key="4">
    <source>
        <dbReference type="PROSITE" id="PS01124"/>
    </source>
</evidence>
<dbReference type="Pfam" id="PF12833">
    <property type="entry name" value="HTH_18"/>
    <property type="match status" value="1"/>
</dbReference>
<dbReference type="InterPro" id="IPR035418">
    <property type="entry name" value="AraC-bd_2"/>
</dbReference>